<dbReference type="EMBL" id="CM023487">
    <property type="protein sequence ID" value="KAH6926561.1"/>
    <property type="molecule type" value="Genomic_DNA"/>
</dbReference>
<comment type="caution">
    <text evidence="1">The sequence shown here is derived from an EMBL/GenBank/DDBJ whole genome shotgun (WGS) entry which is preliminary data.</text>
</comment>
<protein>
    <submittedName>
        <fullName evidence="1">Uncharacterized protein</fullName>
    </submittedName>
</protein>
<proteinExistence type="predicted"/>
<accession>A0ACB7RXP2</accession>
<keyword evidence="2" id="KW-1185">Reference proteome</keyword>
<organism evidence="1 2">
    <name type="scientific">Hyalomma asiaticum</name>
    <name type="common">Tick</name>
    <dbReference type="NCBI Taxonomy" id="266040"/>
    <lineage>
        <taxon>Eukaryota</taxon>
        <taxon>Metazoa</taxon>
        <taxon>Ecdysozoa</taxon>
        <taxon>Arthropoda</taxon>
        <taxon>Chelicerata</taxon>
        <taxon>Arachnida</taxon>
        <taxon>Acari</taxon>
        <taxon>Parasitiformes</taxon>
        <taxon>Ixodida</taxon>
        <taxon>Ixodoidea</taxon>
        <taxon>Ixodidae</taxon>
        <taxon>Hyalomminae</taxon>
        <taxon>Hyalomma</taxon>
    </lineage>
</organism>
<dbReference type="Proteomes" id="UP000821845">
    <property type="component" value="Chromosome 7"/>
</dbReference>
<name>A0ACB7RXP2_HYAAI</name>
<evidence type="ECO:0000313" key="1">
    <source>
        <dbReference type="EMBL" id="KAH6926561.1"/>
    </source>
</evidence>
<gene>
    <name evidence="1" type="ORF">HPB50_019768</name>
</gene>
<sequence length="343" mass="37475">MRQPSNGNQGSGLSKLEQLKAVLEESRRKKATSPQDVPATVTQASFQSAPHKEALPNCGAPVVGNSCDERDAAETSRMTSPEQISEKVKKLKELLGKQPRKRTTLELLSSPAPRALDHVSNHNEKCVESSSVALPSSTQRVESESHSKSDDDTRGGLFPCSRLPIGMPVSVVVYLQEVSALRGLVKMVKALNAKVSEEKQRIAEPVPGDLVAVLHEKDSTWYRGQICSTQPVGKDTASGDGSKKKVRVWFVDYGRWDNVPLECLCRLPNGYERLPGFAIPVTLHGLQEIKLPKGVKFEGTFFDAVVVDNDDQQSVRLHIRNDDLCLNDTLSVYAESSCDASAA</sequence>
<evidence type="ECO:0000313" key="2">
    <source>
        <dbReference type="Proteomes" id="UP000821845"/>
    </source>
</evidence>
<reference evidence="1" key="1">
    <citation type="submission" date="2020-05" db="EMBL/GenBank/DDBJ databases">
        <title>Large-scale comparative analyses of tick genomes elucidate their genetic diversity and vector capacities.</title>
        <authorList>
            <person name="Jia N."/>
            <person name="Wang J."/>
            <person name="Shi W."/>
            <person name="Du L."/>
            <person name="Sun Y."/>
            <person name="Zhan W."/>
            <person name="Jiang J."/>
            <person name="Wang Q."/>
            <person name="Zhang B."/>
            <person name="Ji P."/>
            <person name="Sakyi L.B."/>
            <person name="Cui X."/>
            <person name="Yuan T."/>
            <person name="Jiang B."/>
            <person name="Yang W."/>
            <person name="Lam T.T.-Y."/>
            <person name="Chang Q."/>
            <person name="Ding S."/>
            <person name="Wang X."/>
            <person name="Zhu J."/>
            <person name="Ruan X."/>
            <person name="Zhao L."/>
            <person name="Wei J."/>
            <person name="Que T."/>
            <person name="Du C."/>
            <person name="Cheng J."/>
            <person name="Dai P."/>
            <person name="Han X."/>
            <person name="Huang E."/>
            <person name="Gao Y."/>
            <person name="Liu J."/>
            <person name="Shao H."/>
            <person name="Ye R."/>
            <person name="Li L."/>
            <person name="Wei W."/>
            <person name="Wang X."/>
            <person name="Wang C."/>
            <person name="Yang T."/>
            <person name="Huo Q."/>
            <person name="Li W."/>
            <person name="Guo W."/>
            <person name="Chen H."/>
            <person name="Zhou L."/>
            <person name="Ni X."/>
            <person name="Tian J."/>
            <person name="Zhou Y."/>
            <person name="Sheng Y."/>
            <person name="Liu T."/>
            <person name="Pan Y."/>
            <person name="Xia L."/>
            <person name="Li J."/>
            <person name="Zhao F."/>
            <person name="Cao W."/>
        </authorList>
    </citation>
    <scope>NUCLEOTIDE SEQUENCE</scope>
    <source>
        <strain evidence="1">Hyas-2018</strain>
    </source>
</reference>